<evidence type="ECO:0000313" key="10">
    <source>
        <dbReference type="EMBL" id="CAA7600404.1"/>
    </source>
</evidence>
<dbReference type="GO" id="GO:0005737">
    <property type="term" value="C:cytoplasm"/>
    <property type="evidence" value="ECO:0007669"/>
    <property type="project" value="UniProtKB-SubCell"/>
</dbReference>
<feature type="coiled-coil region" evidence="8">
    <location>
        <begin position="9"/>
        <end position="40"/>
    </location>
</feature>
<dbReference type="PANTHER" id="PTHR42930:SF3">
    <property type="entry name" value="PHOSPHATE-SPECIFIC TRANSPORT SYSTEM ACCESSORY PROTEIN PHOU"/>
    <property type="match status" value="1"/>
</dbReference>
<dbReference type="GO" id="GO:0045936">
    <property type="term" value="P:negative regulation of phosphate metabolic process"/>
    <property type="evidence" value="ECO:0007669"/>
    <property type="project" value="InterPro"/>
</dbReference>
<evidence type="ECO:0000256" key="7">
    <source>
        <dbReference type="PIRNR" id="PIRNR003107"/>
    </source>
</evidence>
<dbReference type="EMBL" id="LR746496">
    <property type="protein sequence ID" value="CAA7600404.1"/>
    <property type="molecule type" value="Genomic_DNA"/>
</dbReference>
<dbReference type="Proteomes" id="UP000836597">
    <property type="component" value="Chromosome"/>
</dbReference>
<keyword evidence="5 7" id="KW-0963">Cytoplasm</keyword>
<evidence type="ECO:0000256" key="4">
    <source>
        <dbReference type="ARBA" id="ARBA00022448"/>
    </source>
</evidence>
<feature type="domain" description="PhoU" evidence="9">
    <location>
        <begin position="16"/>
        <end position="104"/>
    </location>
</feature>
<gene>
    <name evidence="11" type="ORF">DEACI_0986</name>
    <name evidence="10" type="ORF">DEACI_1057</name>
</gene>
<evidence type="ECO:0000256" key="2">
    <source>
        <dbReference type="ARBA" id="ARBA00008107"/>
    </source>
</evidence>
<evidence type="ECO:0000256" key="6">
    <source>
        <dbReference type="ARBA" id="ARBA00022592"/>
    </source>
</evidence>
<dbReference type="Gene3D" id="1.20.58.220">
    <property type="entry name" value="Phosphate transport system protein phou homolog 2, domain 2"/>
    <property type="match status" value="1"/>
</dbReference>
<dbReference type="AlphaFoldDB" id="A0A8S0WM61"/>
<evidence type="ECO:0000256" key="8">
    <source>
        <dbReference type="SAM" id="Coils"/>
    </source>
</evidence>
<dbReference type="EMBL" id="CDGJ01000032">
    <property type="protein sequence ID" value="CEJ06538.1"/>
    <property type="molecule type" value="Genomic_DNA"/>
</dbReference>
<keyword evidence="6 7" id="KW-0592">Phosphate transport</keyword>
<keyword evidence="4 7" id="KW-0813">Transport</keyword>
<dbReference type="RefSeq" id="WP_240984086.1">
    <property type="nucleotide sequence ID" value="NZ_CDGJ01000032.1"/>
</dbReference>
<dbReference type="SUPFAM" id="SSF109755">
    <property type="entry name" value="PhoU-like"/>
    <property type="match status" value="1"/>
</dbReference>
<evidence type="ECO:0000313" key="12">
    <source>
        <dbReference type="Proteomes" id="UP001071230"/>
    </source>
</evidence>
<feature type="domain" description="PhoU" evidence="9">
    <location>
        <begin position="118"/>
        <end position="202"/>
    </location>
</feature>
<dbReference type="PIRSF" id="PIRSF003107">
    <property type="entry name" value="PhoU"/>
    <property type="match status" value="1"/>
</dbReference>
<keyword evidence="12" id="KW-1185">Reference proteome</keyword>
<organism evidence="10">
    <name type="scientific">Acididesulfobacillus acetoxydans</name>
    <dbReference type="NCBI Taxonomy" id="1561005"/>
    <lineage>
        <taxon>Bacteria</taxon>
        <taxon>Bacillati</taxon>
        <taxon>Bacillota</taxon>
        <taxon>Clostridia</taxon>
        <taxon>Eubacteriales</taxon>
        <taxon>Peptococcaceae</taxon>
        <taxon>Acididesulfobacillus</taxon>
    </lineage>
</organism>
<dbReference type="KEGG" id="aacx:DEACI_1057"/>
<dbReference type="InterPro" id="IPR038078">
    <property type="entry name" value="PhoU-like_sf"/>
</dbReference>
<dbReference type="Pfam" id="PF01895">
    <property type="entry name" value="PhoU"/>
    <property type="match status" value="2"/>
</dbReference>
<name>A0A8S0WM61_9FIRM</name>
<dbReference type="InterPro" id="IPR028366">
    <property type="entry name" value="PhoU"/>
</dbReference>
<dbReference type="InterPro" id="IPR026022">
    <property type="entry name" value="PhoU_dom"/>
</dbReference>
<evidence type="ECO:0000256" key="1">
    <source>
        <dbReference type="ARBA" id="ARBA00004496"/>
    </source>
</evidence>
<evidence type="ECO:0000256" key="3">
    <source>
        <dbReference type="ARBA" id="ARBA00011738"/>
    </source>
</evidence>
<evidence type="ECO:0000259" key="9">
    <source>
        <dbReference type="Pfam" id="PF01895"/>
    </source>
</evidence>
<dbReference type="Proteomes" id="UP001071230">
    <property type="component" value="Unassembled WGS sequence"/>
</dbReference>
<evidence type="ECO:0000313" key="11">
    <source>
        <dbReference type="EMBL" id="CEJ06538.1"/>
    </source>
</evidence>
<protein>
    <recommendedName>
        <fullName evidence="7">Phosphate-specific transport system accessory protein PhoU</fullName>
    </recommendedName>
</protein>
<reference evidence="11" key="1">
    <citation type="submission" date="2014-11" db="EMBL/GenBank/DDBJ databases">
        <authorList>
            <person name="Hornung B.V."/>
        </authorList>
    </citation>
    <scope>NUCLEOTIDE SEQUENCE</scope>
    <source>
        <strain evidence="11">INE</strain>
    </source>
</reference>
<reference evidence="10" key="2">
    <citation type="submission" date="2020-01" db="EMBL/GenBank/DDBJ databases">
        <authorList>
            <person name="Hornung B."/>
        </authorList>
    </citation>
    <scope>NUCLEOTIDE SEQUENCE</scope>
    <source>
        <strain evidence="10">PacBioINE</strain>
    </source>
</reference>
<sequence length="215" mass="24086">MRQPLTEGLVSLISLLRQMEQEVDRMLQDAIRSLKDLDREGAEQCILADPKVNGLETQVNEACVRLIVTQQPVASDIRKIVSAMKISTDLERMADLAVDVAKVVKRIEGPLMKPLIDIPRMADLTVRMIHRGLEAYEKEDAALAAELAVMDDEVDHLYNAVIKDLITLMAADLSMTTQGMYLSFVARYIERIADHATNIGEHVIYIVSGERKDLN</sequence>
<dbReference type="FunFam" id="1.20.58.220:FF:000004">
    <property type="entry name" value="Phosphate-specific transport system accessory protein PhoU"/>
    <property type="match status" value="1"/>
</dbReference>
<evidence type="ECO:0000256" key="5">
    <source>
        <dbReference type="ARBA" id="ARBA00022490"/>
    </source>
</evidence>
<comment type="subcellular location">
    <subcellularLocation>
        <location evidence="1 7">Cytoplasm</location>
    </subcellularLocation>
</comment>
<keyword evidence="8" id="KW-0175">Coiled coil</keyword>
<comment type="similarity">
    <text evidence="2 7">Belongs to the PhoU family.</text>
</comment>
<dbReference type="GO" id="GO:0006817">
    <property type="term" value="P:phosphate ion transport"/>
    <property type="evidence" value="ECO:0007669"/>
    <property type="project" value="UniProtKB-KW"/>
</dbReference>
<accession>A0A8S0WM61</accession>
<dbReference type="GO" id="GO:0030643">
    <property type="term" value="P:intracellular phosphate ion homeostasis"/>
    <property type="evidence" value="ECO:0007669"/>
    <property type="project" value="InterPro"/>
</dbReference>
<comment type="subunit">
    <text evidence="3 7">Homodimer.</text>
</comment>
<dbReference type="PANTHER" id="PTHR42930">
    <property type="entry name" value="PHOSPHATE-SPECIFIC TRANSPORT SYSTEM ACCESSORY PROTEIN PHOU"/>
    <property type="match status" value="1"/>
</dbReference>
<comment type="function">
    <text evidence="7">Plays a role in the regulation of phosphate uptake.</text>
</comment>
<proteinExistence type="inferred from homology"/>
<dbReference type="NCBIfam" id="TIGR02135">
    <property type="entry name" value="phoU_full"/>
    <property type="match status" value="1"/>
</dbReference>